<name>A0A8I0KQ04_9ACTO</name>
<accession>A0A8I0KQ04</accession>
<keyword evidence="1" id="KW-1133">Transmembrane helix</keyword>
<dbReference type="EMBL" id="JACRUO010000001">
    <property type="protein sequence ID" value="MBD3689450.1"/>
    <property type="molecule type" value="Genomic_DNA"/>
</dbReference>
<feature type="domain" description="LssY-like C-terminal" evidence="2">
    <location>
        <begin position="136"/>
        <end position="325"/>
    </location>
</feature>
<reference evidence="3 4" key="1">
    <citation type="submission" date="2020-08" db="EMBL/GenBank/DDBJ databases">
        <title>Winkia gen. nov., sp. nov., isolated from faeces of the Anser albifrons in China.</title>
        <authorList>
            <person name="Liu Q."/>
        </authorList>
    </citation>
    <scope>NUCLEOTIDE SEQUENCE [LARGE SCALE GENOMIC DNA]</scope>
    <source>
        <strain evidence="3 4">C62</strain>
    </source>
</reference>
<feature type="transmembrane region" description="Helical" evidence="1">
    <location>
        <begin position="420"/>
        <end position="438"/>
    </location>
</feature>
<protein>
    <submittedName>
        <fullName evidence="3">LssY C-terminal domain-containing protein</fullName>
    </submittedName>
</protein>
<dbReference type="Pfam" id="PF14067">
    <property type="entry name" value="LssY_C"/>
    <property type="match status" value="1"/>
</dbReference>
<keyword evidence="4" id="KW-1185">Reference proteome</keyword>
<dbReference type="RefSeq" id="WP_191071496.1">
    <property type="nucleotide sequence ID" value="NZ_CP060506.1"/>
</dbReference>
<evidence type="ECO:0000259" key="2">
    <source>
        <dbReference type="Pfam" id="PF14067"/>
    </source>
</evidence>
<evidence type="ECO:0000313" key="3">
    <source>
        <dbReference type="EMBL" id="MBD3689450.1"/>
    </source>
</evidence>
<evidence type="ECO:0000256" key="1">
    <source>
        <dbReference type="SAM" id="Phobius"/>
    </source>
</evidence>
<feature type="transmembrane region" description="Helical" evidence="1">
    <location>
        <begin position="475"/>
        <end position="499"/>
    </location>
</feature>
<feature type="transmembrane region" description="Helical" evidence="1">
    <location>
        <begin position="379"/>
        <end position="400"/>
    </location>
</feature>
<organism evidence="3 4">
    <name type="scientific">Nanchangia anserum</name>
    <dbReference type="NCBI Taxonomy" id="2692125"/>
    <lineage>
        <taxon>Bacteria</taxon>
        <taxon>Bacillati</taxon>
        <taxon>Actinomycetota</taxon>
        <taxon>Actinomycetes</taxon>
        <taxon>Actinomycetales</taxon>
        <taxon>Actinomycetaceae</taxon>
        <taxon>Nanchangia</taxon>
    </lineage>
</organism>
<dbReference type="AlphaFoldDB" id="A0A8I0KQ04"/>
<proteinExistence type="predicted"/>
<evidence type="ECO:0000313" key="4">
    <source>
        <dbReference type="Proteomes" id="UP000627538"/>
    </source>
</evidence>
<sequence length="502" mass="55752">MSEETRQTPQVRHASALIGRDPDDAILAAVAAGRSLASQRVAEPTTPQDNPDDVEEFIYKLGRKVPLRVTNRWTPYQLIDSLFVVISAIPTCWLAWVLLREGFHISLARMVYLVVFWIVLTYMALPRLHQILSILYVPDYYIGRSRTADGILGDPINLAFLGEEEDIHLAMRAAGWTMADDITLSSAAKIVFASVFRRSYPSAPVSPLYLFGHSQAFSYQQEVDGDPSQRHHIRFWPAPEDWVLPGGYRVDWLAAATFDRAVGLSLFTFQVTHKIDENIDLERDHVVRSIRRSCPITSVAVIADAQTAYHSRNGGGDRVITDGHMPVLDVNAMNEEGLIYFEDSAWDHDKVMRSSREKANEAREAGKSRVRDHHLPPPAMIGASVLVGLHMLELALAGFLLTTQTSVDTGAPLTIYDSRAAGIGFLVVTAIMGLCLVGTLLRRKWLRLMLLLVMTATAIVRLIETVQTQAVHTSLWLISATLAVLAILALTSPSVRGWVRAQ</sequence>
<comment type="caution">
    <text evidence="3">The sequence shown here is derived from an EMBL/GenBank/DDBJ whole genome shotgun (WGS) entry which is preliminary data.</text>
</comment>
<keyword evidence="1" id="KW-0812">Transmembrane</keyword>
<gene>
    <name evidence="3" type="ORF">H8R10_04290</name>
</gene>
<keyword evidence="1" id="KW-0472">Membrane</keyword>
<dbReference type="InterPro" id="IPR025902">
    <property type="entry name" value="LssY-like-C_dom"/>
</dbReference>
<feature type="transmembrane region" description="Helical" evidence="1">
    <location>
        <begin position="78"/>
        <end position="99"/>
    </location>
</feature>
<dbReference type="Proteomes" id="UP000627538">
    <property type="component" value="Unassembled WGS sequence"/>
</dbReference>
<feature type="transmembrane region" description="Helical" evidence="1">
    <location>
        <begin position="445"/>
        <end position="463"/>
    </location>
</feature>